<keyword evidence="2" id="KW-0813">Transport</keyword>
<evidence type="ECO:0000259" key="6">
    <source>
        <dbReference type="Pfam" id="PF25919"/>
    </source>
</evidence>
<feature type="domain" description="CusB-like beta-barrel" evidence="7">
    <location>
        <begin position="258"/>
        <end position="335"/>
    </location>
</feature>
<dbReference type="InterPro" id="IPR058792">
    <property type="entry name" value="Beta-barrel_RND_2"/>
</dbReference>
<dbReference type="Pfam" id="PF11604">
    <property type="entry name" value="CusF_Ec"/>
    <property type="match status" value="1"/>
</dbReference>
<comment type="similarity">
    <text evidence="1">Belongs to the membrane fusion protein (MFP) (TC 8.A.1) family.</text>
</comment>
<dbReference type="Gene3D" id="2.40.30.170">
    <property type="match status" value="1"/>
</dbReference>
<dbReference type="RefSeq" id="WP_283441383.1">
    <property type="nucleotide sequence ID" value="NZ_FXUL01000003.1"/>
</dbReference>
<comment type="caution">
    <text evidence="9">The sequence shown here is derived from an EMBL/GenBank/DDBJ whole genome shotgun (WGS) entry which is preliminary data.</text>
</comment>
<dbReference type="Pfam" id="PF25954">
    <property type="entry name" value="Beta-barrel_RND_2"/>
    <property type="match status" value="1"/>
</dbReference>
<dbReference type="EMBL" id="FXUL01000003">
    <property type="protein sequence ID" value="SMP52221.1"/>
    <property type="molecule type" value="Genomic_DNA"/>
</dbReference>
<dbReference type="Pfam" id="PF19335">
    <property type="entry name" value="HMBD"/>
    <property type="match status" value="1"/>
</dbReference>
<dbReference type="InterPro" id="IPR042230">
    <property type="entry name" value="CusF_sf"/>
</dbReference>
<dbReference type="InterPro" id="IPR058649">
    <property type="entry name" value="CzcB_C"/>
</dbReference>
<evidence type="ECO:0000313" key="9">
    <source>
        <dbReference type="EMBL" id="SMP52221.1"/>
    </source>
</evidence>
<feature type="domain" description="Heavy metal binding" evidence="4">
    <location>
        <begin position="60"/>
        <end position="87"/>
    </location>
</feature>
<evidence type="ECO:0000256" key="1">
    <source>
        <dbReference type="ARBA" id="ARBA00009477"/>
    </source>
</evidence>
<dbReference type="InterPro" id="IPR058790">
    <property type="entry name" value="BSH_CusB"/>
</dbReference>
<dbReference type="Gene3D" id="2.40.50.320">
    <property type="entry name" value="Copper binding periplasmic protein CusF"/>
    <property type="match status" value="1"/>
</dbReference>
<feature type="region of interest" description="Disordered" evidence="3">
    <location>
        <begin position="421"/>
        <end position="440"/>
    </location>
</feature>
<dbReference type="InterPro" id="IPR045800">
    <property type="entry name" value="HMBD"/>
</dbReference>
<dbReference type="InterPro" id="IPR021647">
    <property type="entry name" value="CusF_Ec"/>
</dbReference>
<evidence type="ECO:0000256" key="3">
    <source>
        <dbReference type="SAM" id="MobiDB-lite"/>
    </source>
</evidence>
<reference evidence="9 10" key="1">
    <citation type="submission" date="2017-05" db="EMBL/GenBank/DDBJ databases">
        <authorList>
            <person name="Varghese N."/>
            <person name="Submissions S."/>
        </authorList>
    </citation>
    <scope>NUCLEOTIDE SEQUENCE [LARGE SCALE GENOMIC DNA]</scope>
    <source>
        <strain evidence="9 10">DSM 26001</strain>
    </source>
</reference>
<dbReference type="InterPro" id="IPR006143">
    <property type="entry name" value="RND_pump_MFP"/>
</dbReference>
<organism evidence="9 10">
    <name type="scientific">Noviherbaspirillum suwonense</name>
    <dbReference type="NCBI Taxonomy" id="1224511"/>
    <lineage>
        <taxon>Bacteria</taxon>
        <taxon>Pseudomonadati</taxon>
        <taxon>Pseudomonadota</taxon>
        <taxon>Betaproteobacteria</taxon>
        <taxon>Burkholderiales</taxon>
        <taxon>Oxalobacteraceae</taxon>
        <taxon>Noviherbaspirillum</taxon>
    </lineage>
</organism>
<feature type="domain" description="CusB-like three alpha-helical bundle" evidence="5">
    <location>
        <begin position="173"/>
        <end position="221"/>
    </location>
</feature>
<sequence length="516" mass="55099">MKSNIALKAVALALAGAGLTYGGYWAGTHRGMPASATSTETTSAAAGDKVDPKTGRKVLYWHDPMVPGNKFDKPGKSPFMDMQLVPVYADEGGDEGGVKVSPTLQQNLGIRFATVRREETRESYDLIGTTQFDESIAEVVQSRVTGYIDRLYARAPMQRIKRGEPVALLFVPDWIAPQEEYLALKRSGNETLAAAARQRMQALSIPPGLIAQAEKTGQAQRNLTLTSPVNGVITELGVREGAMVSPGMTIAKVAGLNKVWLVAEIPEALANSARPGMTVDATASGDASRKYTGKVREILPGVSTTTRTVQARLELDNKDGSLTPGMLMRVRIGAEKPVSRVLVPTEAVITTGKRSVVLVAGENNSMQPVTVTTGRDVGDDTEILTGLSEGQKVVASGQFLIDSEASLKSVLPKFADTAQAQMQAQKGPSATEPTSTSLSPVYRGVGKVEKASPDSLTLSHKPIPELKWPAMTMDFGKPRPEDFSDIKVGQEVEFAFKESKDGYLLETVVPAGGSKK</sequence>
<evidence type="ECO:0000259" key="8">
    <source>
        <dbReference type="Pfam" id="PF25975"/>
    </source>
</evidence>
<dbReference type="SUPFAM" id="SSF111369">
    <property type="entry name" value="HlyD-like secretion proteins"/>
    <property type="match status" value="1"/>
</dbReference>
<proteinExistence type="inferred from homology"/>
<dbReference type="Pfam" id="PF25919">
    <property type="entry name" value="BSH_CusB"/>
    <property type="match status" value="1"/>
</dbReference>
<evidence type="ECO:0000259" key="5">
    <source>
        <dbReference type="Pfam" id="PF25869"/>
    </source>
</evidence>
<gene>
    <name evidence="9" type="ORF">SAMN06295970_103107</name>
</gene>
<dbReference type="NCBIfam" id="TIGR01730">
    <property type="entry name" value="RND_mfp"/>
    <property type="match status" value="1"/>
</dbReference>
<evidence type="ECO:0000259" key="4">
    <source>
        <dbReference type="Pfam" id="PF19335"/>
    </source>
</evidence>
<dbReference type="InterPro" id="IPR058791">
    <property type="entry name" value="3HB_CusB"/>
</dbReference>
<dbReference type="InterPro" id="IPR051909">
    <property type="entry name" value="MFP_Cation_Efflux"/>
</dbReference>
<dbReference type="Gene3D" id="6.10.140.730">
    <property type="match status" value="1"/>
</dbReference>
<feature type="domain" description="CzcB-like C-terminal circularly permuted SH3-like" evidence="8">
    <location>
        <begin position="341"/>
        <end position="401"/>
    </location>
</feature>
<evidence type="ECO:0000313" key="10">
    <source>
        <dbReference type="Proteomes" id="UP001158049"/>
    </source>
</evidence>
<name>A0ABY1Q1H2_9BURK</name>
<feature type="compositionally biased region" description="Polar residues" evidence="3">
    <location>
        <begin position="421"/>
        <end position="439"/>
    </location>
</feature>
<dbReference type="Pfam" id="PF25869">
    <property type="entry name" value="3HB_CusB"/>
    <property type="match status" value="1"/>
</dbReference>
<dbReference type="Pfam" id="PF25975">
    <property type="entry name" value="CzcB_C"/>
    <property type="match status" value="1"/>
</dbReference>
<evidence type="ECO:0000259" key="7">
    <source>
        <dbReference type="Pfam" id="PF25954"/>
    </source>
</evidence>
<protein>
    <submittedName>
        <fullName evidence="9">Membrane fusion protein, Cu(I)/Ag(I) efflux system</fullName>
    </submittedName>
</protein>
<accession>A0ABY1Q1H2</accession>
<dbReference type="PANTHER" id="PTHR30097">
    <property type="entry name" value="CATION EFFLUX SYSTEM PROTEIN CUSB"/>
    <property type="match status" value="1"/>
</dbReference>
<feature type="domain" description="CusB-like barrel-sandwich hybrid" evidence="6">
    <location>
        <begin position="138"/>
        <end position="254"/>
    </location>
</feature>
<keyword evidence="10" id="KW-1185">Reference proteome</keyword>
<evidence type="ECO:0000256" key="2">
    <source>
        <dbReference type="ARBA" id="ARBA00022448"/>
    </source>
</evidence>
<dbReference type="Proteomes" id="UP001158049">
    <property type="component" value="Unassembled WGS sequence"/>
</dbReference>
<dbReference type="Gene3D" id="2.40.420.20">
    <property type="match status" value="1"/>
</dbReference>
<dbReference type="PANTHER" id="PTHR30097:SF15">
    <property type="entry name" value="CATION EFFLUX SYSTEM PROTEIN CUSB"/>
    <property type="match status" value="1"/>
</dbReference>